<dbReference type="EMBL" id="SGXA01000002">
    <property type="protein sequence ID" value="RZS71340.1"/>
    <property type="molecule type" value="Genomic_DNA"/>
</dbReference>
<proteinExistence type="predicted"/>
<dbReference type="AlphaFoldDB" id="A0A4Q7MWB6"/>
<keyword evidence="2" id="KW-1185">Reference proteome</keyword>
<reference evidence="1 2" key="1">
    <citation type="submission" date="2019-02" db="EMBL/GenBank/DDBJ databases">
        <title>Genomic Encyclopedia of Type Strains, Phase IV (KMG-IV): sequencing the most valuable type-strain genomes for metagenomic binning, comparative biology and taxonomic classification.</title>
        <authorList>
            <person name="Goeker M."/>
        </authorList>
    </citation>
    <scope>NUCLEOTIDE SEQUENCE [LARGE SCALE GENOMIC DNA]</scope>
    <source>
        <strain evidence="1 2">DSM 18116</strain>
    </source>
</reference>
<evidence type="ECO:0000313" key="2">
    <source>
        <dbReference type="Proteomes" id="UP000293874"/>
    </source>
</evidence>
<accession>A0A4Q7MWB6</accession>
<evidence type="ECO:0008006" key="3">
    <source>
        <dbReference type="Google" id="ProtNLM"/>
    </source>
</evidence>
<evidence type="ECO:0000313" key="1">
    <source>
        <dbReference type="EMBL" id="RZS71340.1"/>
    </source>
</evidence>
<dbReference type="PROSITE" id="PS51257">
    <property type="entry name" value="PROKAR_LIPOPROTEIN"/>
    <property type="match status" value="1"/>
</dbReference>
<name>A0A4Q7MWB6_9BACT</name>
<sequence length="156" mass="18033">MKCFKALISFVIIFLVVGCASLRRSVKNKKNTFTQEIIKFDTSLIKNKERSAFDILIATYADSINNMNEGKLPFFLTDVQFDYHHTGIFSPFHSPLPLRKLIFDKVDNCNSLILIIDADAEALKRKPQIENDISVEFIEYSYFDLAKKRIDELKCL</sequence>
<comment type="caution">
    <text evidence="1">The sequence shown here is derived from an EMBL/GenBank/DDBJ whole genome shotgun (WGS) entry which is preliminary data.</text>
</comment>
<dbReference type="RefSeq" id="WP_130541858.1">
    <property type="nucleotide sequence ID" value="NZ_CP042431.1"/>
</dbReference>
<gene>
    <name evidence="1" type="ORF">EV199_3243</name>
</gene>
<organism evidence="1 2">
    <name type="scientific">Pseudobacter ginsenosidimutans</name>
    <dbReference type="NCBI Taxonomy" id="661488"/>
    <lineage>
        <taxon>Bacteria</taxon>
        <taxon>Pseudomonadati</taxon>
        <taxon>Bacteroidota</taxon>
        <taxon>Chitinophagia</taxon>
        <taxon>Chitinophagales</taxon>
        <taxon>Chitinophagaceae</taxon>
        <taxon>Pseudobacter</taxon>
    </lineage>
</organism>
<protein>
    <recommendedName>
        <fullName evidence="3">Lipoprotein</fullName>
    </recommendedName>
</protein>
<dbReference type="Proteomes" id="UP000293874">
    <property type="component" value="Unassembled WGS sequence"/>
</dbReference>